<keyword evidence="3" id="KW-0808">Transferase</keyword>
<dbReference type="PROSITE" id="PS00109">
    <property type="entry name" value="PROTEIN_KINASE_TYR"/>
    <property type="match status" value="1"/>
</dbReference>
<feature type="binding site" evidence="9">
    <location>
        <position position="65"/>
    </location>
    <ligand>
        <name>ATP</name>
        <dbReference type="ChEBI" id="CHEBI:30616"/>
    </ligand>
</feature>
<dbReference type="Gene3D" id="1.10.510.10">
    <property type="entry name" value="Transferase(Phosphotransferase) domain 1"/>
    <property type="match status" value="1"/>
</dbReference>
<evidence type="ECO:0000256" key="2">
    <source>
        <dbReference type="ARBA" id="ARBA00022527"/>
    </source>
</evidence>
<dbReference type="InterPro" id="IPR001245">
    <property type="entry name" value="Ser-Thr/Tyr_kinase_cat_dom"/>
</dbReference>
<dbReference type="InParanoid" id="B9SIG4"/>
<dbReference type="EC" id="2.7.11.1" evidence="1"/>
<dbReference type="GO" id="GO:0004672">
    <property type="term" value="F:protein kinase activity"/>
    <property type="evidence" value="ECO:0000318"/>
    <property type="project" value="GO_Central"/>
</dbReference>
<dbReference type="FunFam" id="1.10.510.10:FF:000445">
    <property type="entry name" value="MDIS1-interacting receptor like kinase 2"/>
    <property type="match status" value="1"/>
</dbReference>
<evidence type="ECO:0000313" key="12">
    <source>
        <dbReference type="Proteomes" id="UP000008311"/>
    </source>
</evidence>
<dbReference type="GO" id="GO:0004674">
    <property type="term" value="F:protein serine/threonine kinase activity"/>
    <property type="evidence" value="ECO:0007669"/>
    <property type="project" value="UniProtKB-KW"/>
</dbReference>
<name>B9SIG4_RICCO</name>
<dbReference type="InterPro" id="IPR000719">
    <property type="entry name" value="Prot_kinase_dom"/>
</dbReference>
<evidence type="ECO:0000313" key="11">
    <source>
        <dbReference type="EMBL" id="EEF36619.1"/>
    </source>
</evidence>
<dbReference type="eggNOG" id="ENOG502QQYD">
    <property type="taxonomic scope" value="Eukaryota"/>
</dbReference>
<dbReference type="InterPro" id="IPR051420">
    <property type="entry name" value="Ser_Thr_Kinases_DiverseReg"/>
</dbReference>
<gene>
    <name evidence="11" type="ORF">RCOM_1256000</name>
</gene>
<dbReference type="PANTHER" id="PTHR48005:SF70">
    <property type="entry name" value="MDIS1-INTERACTING RECEPTOR LIKE KINASE 2-LIKE"/>
    <property type="match status" value="1"/>
</dbReference>
<dbReference type="PROSITE" id="PS00107">
    <property type="entry name" value="PROTEIN_KINASE_ATP"/>
    <property type="match status" value="1"/>
</dbReference>
<feature type="domain" description="Protein kinase" evidence="10">
    <location>
        <begin position="36"/>
        <end position="302"/>
    </location>
</feature>
<proteinExistence type="predicted"/>
<sequence>METKKLNRESCATMQYGALTIKICNTIPLLRQWTSLTLKYFIGVGGYGVVYRAALPTGQVVAVKKLQQSQDGEKIADLKAFRSELYGFCSHAKHSFLVCEFIERGSLRKILSKRKEAIELDWIRRLNVVKGIANALSYMHHDCFLPIVHRDISSNNVLLDSEFEAHVSDFGTTRLLMPDSLDWTSFASTFGYSALELAYSMTVNEKCDVYSFGVMTLEIIMGMHPGDLISSLSSSSSSPWIEQKTLVKDVVGQRLPTPQNGVAEGVIHIVKLAIACLSANPQCRPSMSNISSQLLATWHPLTKPFLATALGENYGP</sequence>
<evidence type="ECO:0000256" key="8">
    <source>
        <dbReference type="ARBA" id="ARBA00048679"/>
    </source>
</evidence>
<evidence type="ECO:0000256" key="3">
    <source>
        <dbReference type="ARBA" id="ARBA00022679"/>
    </source>
</evidence>
<evidence type="ECO:0000256" key="7">
    <source>
        <dbReference type="ARBA" id="ARBA00047899"/>
    </source>
</evidence>
<reference evidence="12" key="1">
    <citation type="journal article" date="2010" name="Nat. Biotechnol.">
        <title>Draft genome sequence of the oilseed species Ricinus communis.</title>
        <authorList>
            <person name="Chan A.P."/>
            <person name="Crabtree J."/>
            <person name="Zhao Q."/>
            <person name="Lorenzi H."/>
            <person name="Orvis J."/>
            <person name="Puiu D."/>
            <person name="Melake-Berhan A."/>
            <person name="Jones K.M."/>
            <person name="Redman J."/>
            <person name="Chen G."/>
            <person name="Cahoon E.B."/>
            <person name="Gedil M."/>
            <person name="Stanke M."/>
            <person name="Haas B.J."/>
            <person name="Wortman J.R."/>
            <person name="Fraser-Liggett C.M."/>
            <person name="Ravel J."/>
            <person name="Rabinowicz P.D."/>
        </authorList>
    </citation>
    <scope>NUCLEOTIDE SEQUENCE [LARGE SCALE GENOMIC DNA]</scope>
    <source>
        <strain evidence="12">cv. Hale</strain>
    </source>
</reference>
<evidence type="ECO:0000256" key="9">
    <source>
        <dbReference type="PROSITE-ProRule" id="PRU10141"/>
    </source>
</evidence>
<dbReference type="InterPro" id="IPR017441">
    <property type="entry name" value="Protein_kinase_ATP_BS"/>
</dbReference>
<evidence type="ECO:0000259" key="10">
    <source>
        <dbReference type="PROSITE" id="PS50011"/>
    </source>
</evidence>
<dbReference type="PROSITE" id="PS50011">
    <property type="entry name" value="PROTEIN_KINASE_DOM"/>
    <property type="match status" value="1"/>
</dbReference>
<evidence type="ECO:0000256" key="6">
    <source>
        <dbReference type="ARBA" id="ARBA00022840"/>
    </source>
</evidence>
<organism evidence="11 12">
    <name type="scientific">Ricinus communis</name>
    <name type="common">Castor bean</name>
    <dbReference type="NCBI Taxonomy" id="3988"/>
    <lineage>
        <taxon>Eukaryota</taxon>
        <taxon>Viridiplantae</taxon>
        <taxon>Streptophyta</taxon>
        <taxon>Embryophyta</taxon>
        <taxon>Tracheophyta</taxon>
        <taxon>Spermatophyta</taxon>
        <taxon>Magnoliopsida</taxon>
        <taxon>eudicotyledons</taxon>
        <taxon>Gunneridae</taxon>
        <taxon>Pentapetalae</taxon>
        <taxon>rosids</taxon>
        <taxon>fabids</taxon>
        <taxon>Malpighiales</taxon>
        <taxon>Euphorbiaceae</taxon>
        <taxon>Acalyphoideae</taxon>
        <taxon>Acalypheae</taxon>
        <taxon>Ricinus</taxon>
    </lineage>
</organism>
<keyword evidence="2" id="KW-0723">Serine/threonine-protein kinase</keyword>
<dbReference type="AlphaFoldDB" id="B9SIG4"/>
<keyword evidence="6 9" id="KW-0067">ATP-binding</keyword>
<protein>
    <recommendedName>
        <fullName evidence="1">non-specific serine/threonine protein kinase</fullName>
        <ecNumber evidence="1">2.7.11.1</ecNumber>
    </recommendedName>
</protein>
<dbReference type="GO" id="GO:0005524">
    <property type="term" value="F:ATP binding"/>
    <property type="evidence" value="ECO:0007669"/>
    <property type="project" value="UniProtKB-UniRule"/>
</dbReference>
<dbReference type="Pfam" id="PF07714">
    <property type="entry name" value="PK_Tyr_Ser-Thr"/>
    <property type="match status" value="1"/>
</dbReference>
<dbReference type="InterPro" id="IPR011009">
    <property type="entry name" value="Kinase-like_dom_sf"/>
</dbReference>
<dbReference type="InterPro" id="IPR008266">
    <property type="entry name" value="Tyr_kinase_AS"/>
</dbReference>
<keyword evidence="4 9" id="KW-0547">Nucleotide-binding</keyword>
<evidence type="ECO:0000256" key="5">
    <source>
        <dbReference type="ARBA" id="ARBA00022777"/>
    </source>
</evidence>
<dbReference type="SUPFAM" id="SSF56112">
    <property type="entry name" value="Protein kinase-like (PK-like)"/>
    <property type="match status" value="1"/>
</dbReference>
<keyword evidence="5" id="KW-0418">Kinase</keyword>
<dbReference type="STRING" id="3988.B9SIG4"/>
<evidence type="ECO:0000256" key="4">
    <source>
        <dbReference type="ARBA" id="ARBA00022741"/>
    </source>
</evidence>
<dbReference type="PANTHER" id="PTHR48005">
    <property type="entry name" value="LEUCINE RICH REPEAT KINASE 2"/>
    <property type="match status" value="1"/>
</dbReference>
<dbReference type="Proteomes" id="UP000008311">
    <property type="component" value="Unassembled WGS sequence"/>
</dbReference>
<comment type="catalytic activity">
    <reaction evidence="7">
        <text>L-threonyl-[protein] + ATP = O-phospho-L-threonyl-[protein] + ADP + H(+)</text>
        <dbReference type="Rhea" id="RHEA:46608"/>
        <dbReference type="Rhea" id="RHEA-COMP:11060"/>
        <dbReference type="Rhea" id="RHEA-COMP:11605"/>
        <dbReference type="ChEBI" id="CHEBI:15378"/>
        <dbReference type="ChEBI" id="CHEBI:30013"/>
        <dbReference type="ChEBI" id="CHEBI:30616"/>
        <dbReference type="ChEBI" id="CHEBI:61977"/>
        <dbReference type="ChEBI" id="CHEBI:456216"/>
        <dbReference type="EC" id="2.7.11.1"/>
    </reaction>
</comment>
<evidence type="ECO:0000256" key="1">
    <source>
        <dbReference type="ARBA" id="ARBA00012513"/>
    </source>
</evidence>
<accession>B9SIG4</accession>
<dbReference type="EMBL" id="EQ973972">
    <property type="protein sequence ID" value="EEF36619.1"/>
    <property type="molecule type" value="Genomic_DNA"/>
</dbReference>
<keyword evidence="12" id="KW-1185">Reference proteome</keyword>
<comment type="catalytic activity">
    <reaction evidence="8">
        <text>L-seryl-[protein] + ATP = O-phospho-L-seryl-[protein] + ADP + H(+)</text>
        <dbReference type="Rhea" id="RHEA:17989"/>
        <dbReference type="Rhea" id="RHEA-COMP:9863"/>
        <dbReference type="Rhea" id="RHEA-COMP:11604"/>
        <dbReference type="ChEBI" id="CHEBI:15378"/>
        <dbReference type="ChEBI" id="CHEBI:29999"/>
        <dbReference type="ChEBI" id="CHEBI:30616"/>
        <dbReference type="ChEBI" id="CHEBI:83421"/>
        <dbReference type="ChEBI" id="CHEBI:456216"/>
        <dbReference type="EC" id="2.7.11.1"/>
    </reaction>
</comment>